<evidence type="ECO:0000256" key="1">
    <source>
        <dbReference type="ARBA" id="ARBA00000085"/>
    </source>
</evidence>
<dbReference type="InterPro" id="IPR003594">
    <property type="entry name" value="HATPase_dom"/>
</dbReference>
<feature type="domain" description="Histidine kinase" evidence="9">
    <location>
        <begin position="233"/>
        <end position="423"/>
    </location>
</feature>
<evidence type="ECO:0000256" key="4">
    <source>
        <dbReference type="ARBA" id="ARBA00022679"/>
    </source>
</evidence>
<evidence type="ECO:0000256" key="3">
    <source>
        <dbReference type="ARBA" id="ARBA00022553"/>
    </source>
</evidence>
<dbReference type="PROSITE" id="PS50109">
    <property type="entry name" value="HIS_KIN"/>
    <property type="match status" value="1"/>
</dbReference>
<evidence type="ECO:0000256" key="8">
    <source>
        <dbReference type="SAM" id="Phobius"/>
    </source>
</evidence>
<comment type="catalytic activity">
    <reaction evidence="1">
        <text>ATP + protein L-histidine = ADP + protein N-phospho-L-histidine.</text>
        <dbReference type="EC" id="2.7.13.3"/>
    </reaction>
</comment>
<dbReference type="PANTHER" id="PTHR45436">
    <property type="entry name" value="SENSOR HISTIDINE KINASE YKOH"/>
    <property type="match status" value="1"/>
</dbReference>
<evidence type="ECO:0000256" key="7">
    <source>
        <dbReference type="ARBA" id="ARBA00022989"/>
    </source>
</evidence>
<keyword evidence="8" id="KW-0472">Membrane</keyword>
<dbReference type="SMART" id="SM00388">
    <property type="entry name" value="HisKA"/>
    <property type="match status" value="1"/>
</dbReference>
<dbReference type="InterPro" id="IPR005467">
    <property type="entry name" value="His_kinase_dom"/>
</dbReference>
<dbReference type="Pfam" id="PF00512">
    <property type="entry name" value="HisKA"/>
    <property type="match status" value="1"/>
</dbReference>
<proteinExistence type="predicted"/>
<dbReference type="InterPro" id="IPR036890">
    <property type="entry name" value="HATPase_C_sf"/>
</dbReference>
<dbReference type="PANTHER" id="PTHR45436:SF5">
    <property type="entry name" value="SENSOR HISTIDINE KINASE TRCS"/>
    <property type="match status" value="1"/>
</dbReference>
<keyword evidence="6 10" id="KW-0418">Kinase</keyword>
<comment type="caution">
    <text evidence="10">The sequence shown here is derived from an EMBL/GenBank/DDBJ whole genome shotgun (WGS) entry which is preliminary data.</text>
</comment>
<dbReference type="Proteomes" id="UP001180825">
    <property type="component" value="Unassembled WGS sequence"/>
</dbReference>
<name>A0ABU2A6F5_9BURK</name>
<dbReference type="SUPFAM" id="SSF47384">
    <property type="entry name" value="Homodimeric domain of signal transducing histidine kinase"/>
    <property type="match status" value="1"/>
</dbReference>
<dbReference type="GO" id="GO:0016301">
    <property type="term" value="F:kinase activity"/>
    <property type="evidence" value="ECO:0007669"/>
    <property type="project" value="UniProtKB-KW"/>
</dbReference>
<accession>A0ABU2A6F5</accession>
<keyword evidence="7 8" id="KW-1133">Transmembrane helix</keyword>
<evidence type="ECO:0000256" key="2">
    <source>
        <dbReference type="ARBA" id="ARBA00012438"/>
    </source>
</evidence>
<dbReference type="Gene3D" id="3.30.565.10">
    <property type="entry name" value="Histidine kinase-like ATPase, C-terminal domain"/>
    <property type="match status" value="1"/>
</dbReference>
<dbReference type="CDD" id="cd00075">
    <property type="entry name" value="HATPase"/>
    <property type="match status" value="1"/>
</dbReference>
<evidence type="ECO:0000313" key="11">
    <source>
        <dbReference type="Proteomes" id="UP001180825"/>
    </source>
</evidence>
<keyword evidence="4" id="KW-0808">Transferase</keyword>
<evidence type="ECO:0000256" key="6">
    <source>
        <dbReference type="ARBA" id="ARBA00022777"/>
    </source>
</evidence>
<dbReference type="InterPro" id="IPR036097">
    <property type="entry name" value="HisK_dim/P_sf"/>
</dbReference>
<protein>
    <recommendedName>
        <fullName evidence="2">histidine kinase</fullName>
        <ecNumber evidence="2">2.7.13.3</ecNumber>
    </recommendedName>
</protein>
<organism evidence="10 11">
    <name type="scientific">Roseateles asaccharophilus</name>
    <dbReference type="NCBI Taxonomy" id="582607"/>
    <lineage>
        <taxon>Bacteria</taxon>
        <taxon>Pseudomonadati</taxon>
        <taxon>Pseudomonadota</taxon>
        <taxon>Betaproteobacteria</taxon>
        <taxon>Burkholderiales</taxon>
        <taxon>Sphaerotilaceae</taxon>
        <taxon>Roseateles</taxon>
    </lineage>
</organism>
<dbReference type="InterPro" id="IPR003661">
    <property type="entry name" value="HisK_dim/P_dom"/>
</dbReference>
<reference evidence="10 11" key="1">
    <citation type="submission" date="2023-07" db="EMBL/GenBank/DDBJ databases">
        <title>Sorghum-associated microbial communities from plants grown in Nebraska, USA.</title>
        <authorList>
            <person name="Schachtman D."/>
        </authorList>
    </citation>
    <scope>NUCLEOTIDE SEQUENCE [LARGE SCALE GENOMIC DNA]</scope>
    <source>
        <strain evidence="10 11">BE316</strain>
    </source>
</reference>
<dbReference type="Pfam" id="PF02518">
    <property type="entry name" value="HATPase_c"/>
    <property type="match status" value="1"/>
</dbReference>
<keyword evidence="11" id="KW-1185">Reference proteome</keyword>
<dbReference type="CDD" id="cd00082">
    <property type="entry name" value="HisKA"/>
    <property type="match status" value="1"/>
</dbReference>
<gene>
    <name evidence="10" type="ORF">J2X21_000735</name>
</gene>
<dbReference type="SMART" id="SM00387">
    <property type="entry name" value="HATPase_c"/>
    <property type="match status" value="1"/>
</dbReference>
<sequence length="426" mass="45134">MTAATALPSIRGRLSRFVLILGLLWALVGTTLVWLAVRAEVEELLDETLQDSADLLAAVLDVGPLPVGTGPRVVTTGTPTQHFAWQLVDEKGRLSARSALAPEQPFHASPLSGPARTTNGWHSYGRPLGNAMLYVAQTAEERQETMAAVGLASACTALLVGLVGLGLLRVRLRRELQPLNDFSDALRRHDPLTPDAALPAATRAEIAPIHDAIDDLGRRLQRRMANERAFTAHAAHALRTPLAGMDAQLAVALREAPEPLQARLLRVRQATGRLRRVVTALLTLFRSGVDLQPTVVDVGALLARLPLEGLNIEASQPAEVHADADLLAAALINLVDNALRHGARTLHVAVSGPNCVQLVDDGQGATPEHVAALQRAITAEQYEGQMGLGLMLADIVARAHGGGLQLLTLPAGFGVQLQLGPIPTGG</sequence>
<dbReference type="EC" id="2.7.13.3" evidence="2"/>
<dbReference type="RefSeq" id="WP_310325016.1">
    <property type="nucleotide sequence ID" value="NZ_JAVDXV010000001.1"/>
</dbReference>
<keyword evidence="5 8" id="KW-0812">Transmembrane</keyword>
<dbReference type="InterPro" id="IPR050428">
    <property type="entry name" value="TCS_sensor_his_kinase"/>
</dbReference>
<feature type="transmembrane region" description="Helical" evidence="8">
    <location>
        <begin position="17"/>
        <end position="37"/>
    </location>
</feature>
<feature type="transmembrane region" description="Helical" evidence="8">
    <location>
        <begin position="146"/>
        <end position="168"/>
    </location>
</feature>
<evidence type="ECO:0000313" key="10">
    <source>
        <dbReference type="EMBL" id="MDR7331623.1"/>
    </source>
</evidence>
<dbReference type="Gene3D" id="1.10.287.130">
    <property type="match status" value="1"/>
</dbReference>
<dbReference type="EMBL" id="JAVDXV010000001">
    <property type="protein sequence ID" value="MDR7331623.1"/>
    <property type="molecule type" value="Genomic_DNA"/>
</dbReference>
<evidence type="ECO:0000259" key="9">
    <source>
        <dbReference type="PROSITE" id="PS50109"/>
    </source>
</evidence>
<dbReference type="SUPFAM" id="SSF55874">
    <property type="entry name" value="ATPase domain of HSP90 chaperone/DNA topoisomerase II/histidine kinase"/>
    <property type="match status" value="1"/>
</dbReference>
<evidence type="ECO:0000256" key="5">
    <source>
        <dbReference type="ARBA" id="ARBA00022692"/>
    </source>
</evidence>
<keyword evidence="3" id="KW-0597">Phosphoprotein</keyword>